<dbReference type="GO" id="GO:0006487">
    <property type="term" value="P:protein N-linked glycosylation"/>
    <property type="evidence" value="ECO:0007669"/>
    <property type="project" value="TreeGrafter"/>
</dbReference>
<reference evidence="8" key="1">
    <citation type="submission" date="2019-12" db="UniProtKB">
        <authorList>
            <consortium name="WormBaseParasite"/>
        </authorList>
    </citation>
    <scope>IDENTIFICATION</scope>
</reference>
<keyword evidence="2" id="KW-0328">Glycosyltransferase</keyword>
<organism evidence="7 8">
    <name type="scientific">Trichuris muris</name>
    <name type="common">Mouse whipworm</name>
    <dbReference type="NCBI Taxonomy" id="70415"/>
    <lineage>
        <taxon>Eukaryota</taxon>
        <taxon>Metazoa</taxon>
        <taxon>Ecdysozoa</taxon>
        <taxon>Nematoda</taxon>
        <taxon>Enoplea</taxon>
        <taxon>Dorylaimia</taxon>
        <taxon>Trichinellida</taxon>
        <taxon>Trichuridae</taxon>
        <taxon>Trichuris</taxon>
    </lineage>
</organism>
<dbReference type="GO" id="GO:0005795">
    <property type="term" value="C:Golgi stack"/>
    <property type="evidence" value="ECO:0007669"/>
    <property type="project" value="TreeGrafter"/>
</dbReference>
<evidence type="ECO:0000256" key="1">
    <source>
        <dbReference type="ARBA" id="ARBA00004922"/>
    </source>
</evidence>
<comment type="pathway">
    <text evidence="1">Protein modification; protein glycosylation.</text>
</comment>
<evidence type="ECO:0000256" key="2">
    <source>
        <dbReference type="ARBA" id="ARBA00022676"/>
    </source>
</evidence>
<dbReference type="InterPro" id="IPR006759">
    <property type="entry name" value="Glyco_transf_54"/>
</dbReference>
<dbReference type="PANTHER" id="PTHR12062:SF9">
    <property type="entry name" value="ALPHA-1,3-MANNOSYL-GLYCOPROTEIN 4-BETA-N-ACETYLGLUCOSAMINYLTRANSFERASE A, ISOFORM A"/>
    <property type="match status" value="1"/>
</dbReference>
<dbReference type="PANTHER" id="PTHR12062">
    <property type="entry name" value="N-ACETYLGLUCOSAMINYLTRANSFERASE VI"/>
    <property type="match status" value="1"/>
</dbReference>
<dbReference type="Pfam" id="PF04666">
    <property type="entry name" value="MGAT4_cons"/>
    <property type="match status" value="1"/>
</dbReference>
<dbReference type="Proteomes" id="UP000046395">
    <property type="component" value="Unassembled WGS sequence"/>
</dbReference>
<dbReference type="InterPro" id="IPR057279">
    <property type="entry name" value="MGAT4"/>
</dbReference>
<proteinExistence type="predicted"/>
<evidence type="ECO:0000313" key="8">
    <source>
        <dbReference type="WBParaSite" id="TMUE_2000008847.1"/>
    </source>
</evidence>
<keyword evidence="4" id="KW-1133">Transmembrane helix</keyword>
<dbReference type="GO" id="GO:0005783">
    <property type="term" value="C:endoplasmic reticulum"/>
    <property type="evidence" value="ECO:0007669"/>
    <property type="project" value="TreeGrafter"/>
</dbReference>
<dbReference type="STRING" id="70415.A0A5S6QPP0"/>
<evidence type="ECO:0000313" key="7">
    <source>
        <dbReference type="Proteomes" id="UP000046395"/>
    </source>
</evidence>
<evidence type="ECO:0000256" key="3">
    <source>
        <dbReference type="ARBA" id="ARBA00022679"/>
    </source>
</evidence>
<evidence type="ECO:0000259" key="6">
    <source>
        <dbReference type="Pfam" id="PF23524"/>
    </source>
</evidence>
<evidence type="ECO:0000256" key="4">
    <source>
        <dbReference type="SAM" id="Phobius"/>
    </source>
</evidence>
<feature type="domain" description="MGAT4 A/B/C C-terminal" evidence="6">
    <location>
        <begin position="413"/>
        <end position="541"/>
    </location>
</feature>
<dbReference type="InterPro" id="IPR056576">
    <property type="entry name" value="MGAT4_A/B/C_C"/>
</dbReference>
<keyword evidence="4" id="KW-0812">Transmembrane</keyword>
<dbReference type="Pfam" id="PF23524">
    <property type="entry name" value="MGAT4A_C"/>
    <property type="match status" value="1"/>
</dbReference>
<keyword evidence="4" id="KW-0472">Membrane</keyword>
<accession>A0A5S6QPP0</accession>
<dbReference type="GO" id="GO:0008375">
    <property type="term" value="F:acetylglucosaminyltransferase activity"/>
    <property type="evidence" value="ECO:0007669"/>
    <property type="project" value="TreeGrafter"/>
</dbReference>
<protein>
    <submittedName>
        <fullName evidence="8">Uncharacterized protein</fullName>
    </submittedName>
</protein>
<sequence length="570" mass="64676">MLVWNRVCSRGFRTFFGIALVLFLMLMLVDNLHRGYSSQRATEAMNAKMASMDETLEHFRYLELERRKLLAHIGALLNRSKSHLLVGQSSVAESIQLGTDNLSGSKLDAVLEAMDFSLPSVYTNLPHIGNRSAMAPAALVSAHRRGVYLVIGIPTVRRVGQNYLAETLRSLIGSMDEEERKQVLIVVLIAEQGLTDFASQTIALLENTFGKYIGEGLLELLVPSKAYYPPDIDTMDGTFGDPPERTRWRTKQNLDYMYLMSYCRSHGLYYMQLEDDLVTKLNFLSNIKFFIDKHSVDRWFMLEFSTLGFIAKLFRCRSLPQLIQFIAMFYRDKPVDWLLSRLLQVRYCGLDKKPKECEKAIRERVFSFKPSLFQHVGLQSSLEGKVQTLKEKDFSVAAIQSLYKPHLNPPCRLNTTLKHYKTYTLENAYKGVGHFWAFSPMVGDHLTFGFTPAVNLSGFTFASGSSDHPNDVFNETIFAIQPSNDRRTLSAYKRSSDGYYVVAVASSGTSLVNVSFDESVPTVSLRLSFPVTCSSWLLISELWIRVERATPLRSYGQMEQTGSKRQLTLA</sequence>
<evidence type="ECO:0000259" key="5">
    <source>
        <dbReference type="Pfam" id="PF04666"/>
    </source>
</evidence>
<dbReference type="WBParaSite" id="TMUE_2000008847.1">
    <property type="protein sequence ID" value="TMUE_2000008847.1"/>
    <property type="gene ID" value="WBGene00294131"/>
</dbReference>
<keyword evidence="7" id="KW-1185">Reference proteome</keyword>
<name>A0A5S6QPP0_TRIMR</name>
<feature type="domain" description="MGAT4 conserved region" evidence="5">
    <location>
        <begin position="121"/>
        <end position="394"/>
    </location>
</feature>
<keyword evidence="3" id="KW-0808">Transferase</keyword>
<dbReference type="GO" id="GO:0005793">
    <property type="term" value="C:endoplasmic reticulum-Golgi intermediate compartment"/>
    <property type="evidence" value="ECO:0007669"/>
    <property type="project" value="TreeGrafter"/>
</dbReference>
<feature type="transmembrane region" description="Helical" evidence="4">
    <location>
        <begin position="12"/>
        <end position="29"/>
    </location>
</feature>
<dbReference type="AlphaFoldDB" id="A0A5S6QPP0"/>